<dbReference type="InterPro" id="IPR000859">
    <property type="entry name" value="CUB_dom"/>
</dbReference>
<evidence type="ECO:0000256" key="6">
    <source>
        <dbReference type="ARBA" id="ARBA00023157"/>
    </source>
</evidence>
<dbReference type="SMART" id="SM00231">
    <property type="entry name" value="FA58C"/>
    <property type="match status" value="1"/>
</dbReference>
<feature type="disulfide bond" evidence="8">
    <location>
        <begin position="409"/>
        <end position="436"/>
    </location>
</feature>
<evidence type="ECO:0000256" key="7">
    <source>
        <dbReference type="ARBA" id="ARBA00023180"/>
    </source>
</evidence>
<dbReference type="Gene3D" id="2.10.25.10">
    <property type="entry name" value="Laminin"/>
    <property type="match status" value="6"/>
</dbReference>
<dbReference type="InterPro" id="IPR049883">
    <property type="entry name" value="NOTCH1_EGF-like"/>
</dbReference>
<dbReference type="InterPro" id="IPR011641">
    <property type="entry name" value="Tyr-kin_ephrin_A/B_rcpt-like"/>
</dbReference>
<dbReference type="CDD" id="cd00112">
    <property type="entry name" value="LDLa"/>
    <property type="match status" value="1"/>
</dbReference>
<dbReference type="InterPro" id="IPR001304">
    <property type="entry name" value="C-type_lectin-like"/>
</dbReference>
<evidence type="ECO:0000256" key="11">
    <source>
        <dbReference type="PROSITE-ProRule" id="PRU00302"/>
    </source>
</evidence>
<comment type="caution">
    <text evidence="9">Lacks conserved residue(s) required for the propagation of feature annotation.</text>
</comment>
<dbReference type="InterPro" id="IPR035914">
    <property type="entry name" value="Sperma_CUB_dom_sf"/>
</dbReference>
<evidence type="ECO:0000313" key="19">
    <source>
        <dbReference type="WBParaSite" id="PTRK_0000741300.1"/>
    </source>
</evidence>
<feature type="disulfide bond" evidence="10">
    <location>
        <begin position="135"/>
        <end position="147"/>
    </location>
</feature>
<dbReference type="SMART" id="SM00181">
    <property type="entry name" value="EGF"/>
    <property type="match status" value="6"/>
</dbReference>
<dbReference type="CDD" id="cd00033">
    <property type="entry name" value="CCP"/>
    <property type="match status" value="4"/>
</dbReference>
<dbReference type="Pfam" id="PF02494">
    <property type="entry name" value="HYR"/>
    <property type="match status" value="2"/>
</dbReference>
<dbReference type="CDD" id="cd00037">
    <property type="entry name" value="CLECT"/>
    <property type="match status" value="1"/>
</dbReference>
<dbReference type="SUPFAM" id="SSF56436">
    <property type="entry name" value="C-type lectin-like"/>
    <property type="match status" value="1"/>
</dbReference>
<dbReference type="InterPro" id="IPR009030">
    <property type="entry name" value="Growth_fac_rcpt_cys_sf"/>
</dbReference>
<dbReference type="Pfam" id="PF00059">
    <property type="entry name" value="Lectin_C"/>
    <property type="match status" value="1"/>
</dbReference>
<evidence type="ECO:0000256" key="8">
    <source>
        <dbReference type="PROSITE-ProRule" id="PRU00059"/>
    </source>
</evidence>
<dbReference type="Gene3D" id="2.10.70.10">
    <property type="entry name" value="Complement Module, domain 1"/>
    <property type="match status" value="5"/>
</dbReference>
<evidence type="ECO:0000259" key="16">
    <source>
        <dbReference type="PROSITE" id="PS50825"/>
    </source>
</evidence>
<feature type="domain" description="EGF-like" evidence="14">
    <location>
        <begin position="2018"/>
        <end position="2054"/>
    </location>
</feature>
<keyword evidence="2" id="KW-0812">Transmembrane</keyword>
<keyword evidence="7" id="KW-0325">Glycoprotein</keyword>
<keyword evidence="11" id="KW-0768">Sushi</keyword>
<reference evidence="19" key="1">
    <citation type="submission" date="2017-02" db="UniProtKB">
        <authorList>
            <consortium name="WormBaseParasite"/>
        </authorList>
    </citation>
    <scope>IDENTIFICATION</scope>
</reference>
<dbReference type="SUPFAM" id="SSF57184">
    <property type="entry name" value="Growth factor receptor domain"/>
    <property type="match status" value="2"/>
</dbReference>
<dbReference type="Pfam" id="PF12661">
    <property type="entry name" value="hEGF"/>
    <property type="match status" value="1"/>
</dbReference>
<evidence type="ECO:0000256" key="3">
    <source>
        <dbReference type="ARBA" id="ARBA00022729"/>
    </source>
</evidence>
<dbReference type="WBParaSite" id="PTRK_0000741300.1">
    <property type="protein sequence ID" value="PTRK_0000741300.1"/>
    <property type="gene ID" value="PTRK_0000741300"/>
</dbReference>
<evidence type="ECO:0000259" key="14">
    <source>
        <dbReference type="PROSITE" id="PS50026"/>
    </source>
</evidence>
<dbReference type="InterPro" id="IPR035976">
    <property type="entry name" value="Sushi/SCR/CCP_sf"/>
</dbReference>
<feature type="domain" description="C-type lectin" evidence="15">
    <location>
        <begin position="10"/>
        <end position="131"/>
    </location>
</feature>
<dbReference type="InterPro" id="IPR001881">
    <property type="entry name" value="EGF-like_Ca-bd_dom"/>
</dbReference>
<dbReference type="FunFam" id="2.60.120.290:FF:000005">
    <property type="entry name" value="Procollagen C-endopeptidase enhancer 1"/>
    <property type="match status" value="1"/>
</dbReference>
<name>A0A0N4ZHL5_PARTI</name>
<dbReference type="SUPFAM" id="SSF57196">
    <property type="entry name" value="EGF/Laminin"/>
    <property type="match status" value="3"/>
</dbReference>
<feature type="domain" description="Sushi" evidence="17">
    <location>
        <begin position="585"/>
        <end position="645"/>
    </location>
</feature>
<dbReference type="PROSITE" id="PS01187">
    <property type="entry name" value="EGF_CA"/>
    <property type="match status" value="1"/>
</dbReference>
<dbReference type="SMART" id="SM01411">
    <property type="entry name" value="Ephrin_rec_like"/>
    <property type="match status" value="3"/>
</dbReference>
<feature type="domain" description="CUB" evidence="12">
    <location>
        <begin position="409"/>
        <end position="523"/>
    </location>
</feature>
<keyword evidence="4" id="KW-0677">Repeat</keyword>
<dbReference type="InterPro" id="IPR000742">
    <property type="entry name" value="EGF"/>
</dbReference>
<feature type="domain" description="Sushi" evidence="17">
    <location>
        <begin position="646"/>
        <end position="706"/>
    </location>
</feature>
<feature type="domain" description="EGF-like" evidence="14">
    <location>
        <begin position="763"/>
        <end position="803"/>
    </location>
</feature>
<dbReference type="InterPro" id="IPR016187">
    <property type="entry name" value="CTDL_fold"/>
</dbReference>
<dbReference type="PROSITE" id="PS00022">
    <property type="entry name" value="EGF_1"/>
    <property type="match status" value="4"/>
</dbReference>
<feature type="disulfide bond" evidence="10">
    <location>
        <begin position="142"/>
        <end position="160"/>
    </location>
</feature>
<keyword evidence="5" id="KW-0472">Membrane</keyword>
<dbReference type="FunFam" id="2.10.25.10:FF:000038">
    <property type="entry name" value="Fibrillin 2"/>
    <property type="match status" value="1"/>
</dbReference>
<keyword evidence="3" id="KW-0732">Signal</keyword>
<dbReference type="PROSITE" id="PS50022">
    <property type="entry name" value="FA58C_3"/>
    <property type="match status" value="1"/>
</dbReference>
<feature type="domain" description="HYR" evidence="16">
    <location>
        <begin position="1412"/>
        <end position="1498"/>
    </location>
</feature>
<dbReference type="InterPro" id="IPR018097">
    <property type="entry name" value="EGF_Ca-bd_CS"/>
</dbReference>
<dbReference type="InterPro" id="IPR000436">
    <property type="entry name" value="Sushi_SCR_CCP_dom"/>
</dbReference>
<feature type="domain" description="CUB" evidence="12">
    <location>
        <begin position="178"/>
        <end position="291"/>
    </location>
</feature>
<evidence type="ECO:0000256" key="5">
    <source>
        <dbReference type="ARBA" id="ARBA00022989"/>
    </source>
</evidence>
<feature type="domain" description="Sushi" evidence="17">
    <location>
        <begin position="1130"/>
        <end position="1195"/>
    </location>
</feature>
<keyword evidence="1 9" id="KW-0245">EGF-like domain</keyword>
<feature type="domain" description="F5/8 type C" evidence="13">
    <location>
        <begin position="1245"/>
        <end position="1391"/>
    </location>
</feature>
<feature type="disulfide bond" evidence="9">
    <location>
        <begin position="2006"/>
        <end position="2015"/>
    </location>
</feature>
<feature type="domain" description="HYR" evidence="16">
    <location>
        <begin position="1499"/>
        <end position="1582"/>
    </location>
</feature>
<feature type="domain" description="Sushi" evidence="17">
    <location>
        <begin position="522"/>
        <end position="584"/>
    </location>
</feature>
<dbReference type="SUPFAM" id="SSF49785">
    <property type="entry name" value="Galactose-binding domain-like"/>
    <property type="match status" value="1"/>
</dbReference>
<dbReference type="FunFam" id="2.10.50.10:FF:000018">
    <property type="entry name" value="Sushi, von Willebrand factor type A, EGF and pentraxin domain-containing 1"/>
    <property type="match status" value="1"/>
</dbReference>
<dbReference type="GO" id="GO:0005509">
    <property type="term" value="F:calcium ion binding"/>
    <property type="evidence" value="ECO:0007669"/>
    <property type="project" value="InterPro"/>
</dbReference>
<organism evidence="18 19">
    <name type="scientific">Parastrongyloides trichosuri</name>
    <name type="common">Possum-specific nematode worm</name>
    <dbReference type="NCBI Taxonomy" id="131310"/>
    <lineage>
        <taxon>Eukaryota</taxon>
        <taxon>Metazoa</taxon>
        <taxon>Ecdysozoa</taxon>
        <taxon>Nematoda</taxon>
        <taxon>Chromadorea</taxon>
        <taxon>Rhabditida</taxon>
        <taxon>Tylenchina</taxon>
        <taxon>Panagrolaimomorpha</taxon>
        <taxon>Strongyloidoidea</taxon>
        <taxon>Strongyloididae</taxon>
        <taxon>Parastrongyloides</taxon>
    </lineage>
</organism>
<dbReference type="InterPro" id="IPR016186">
    <property type="entry name" value="C-type_lectin-like/link_sf"/>
</dbReference>
<dbReference type="InterPro" id="IPR008979">
    <property type="entry name" value="Galactose-bd-like_sf"/>
</dbReference>
<feature type="disulfide bond" evidence="11">
    <location>
        <begin position="677"/>
        <end position="704"/>
    </location>
</feature>
<dbReference type="PANTHER" id="PTHR24251">
    <property type="entry name" value="OVOCHYMASE-RELATED"/>
    <property type="match status" value="1"/>
</dbReference>
<dbReference type="PROSITE" id="PS01180">
    <property type="entry name" value="CUB"/>
    <property type="match status" value="3"/>
</dbReference>
<dbReference type="InterPro" id="IPR036055">
    <property type="entry name" value="LDL_receptor-like_sf"/>
</dbReference>
<dbReference type="Pfam" id="PF00754">
    <property type="entry name" value="F5_F8_type_C"/>
    <property type="match status" value="1"/>
</dbReference>
<dbReference type="Gene3D" id="2.10.50.10">
    <property type="entry name" value="Tumor Necrosis Factor Receptor, subunit A, domain 2"/>
    <property type="match status" value="2"/>
</dbReference>
<evidence type="ECO:0000259" key="12">
    <source>
        <dbReference type="PROSITE" id="PS01180"/>
    </source>
</evidence>
<dbReference type="SMART" id="SM00179">
    <property type="entry name" value="EGF_CA"/>
    <property type="match status" value="5"/>
</dbReference>
<dbReference type="PROSITE" id="PS00010">
    <property type="entry name" value="ASX_HYDROXYL"/>
    <property type="match status" value="2"/>
</dbReference>
<sequence>MHCPNNWHLIGAKCYKIYNEKKSWPQALLTCQRYGSFLAKIDSKKENDFVGNLIKNSSNLKNNYWIGLIKDDTEEEDISFIWSNGINANVYAGFWDINQPNYNDGSCVRYEKNSNSWSLSTCNELLSFVCQINACPEGSFFCQNGVCIPDSYYCNGHDNCGDFSDELNCPTSAEDLDCLKYYNQTSGVIKTPNYPSNYRANSNCKWVIQVPESFIIHLTFEDFDTEENTDLVSIIDGGPAENTSIAISTISGNRKKSNDLFFTSSTNSMVIRFRSDASAQGKGFKAKWNAINVQCGGELKAHSYTQKLTSPDYGKLTGYPNGLECVWIIRGTEGDLLSVVIENMDIEKDKDFIIVQDGDTPKAPILAKLTGKNDYKRLIISTQQNLYIYFSSDMIGNGKGFQIAYTKGCNNVITSFFGEIISPGFLSVPYPTAKQCKYLIEMDSTAVMPLTLSFNKFDINKDDLLKIYTNDDIENGLIHSLNGFNNQNVPPTNVFIDSHKASIVFSMNSIQRASGFNITFSQNCPPLKTPYSVTQTTQNTPFGYKVTVSCPIGYEFVNGRGDEFDIECKMGGKWKETFVPDCQPKYCSGIPQIANGVSFEATNNSYLGIIKYACKDGFYFESKQNFEQITCTELGVWSETPKCIANSCPKLPMFYNGVRTLKKGLGLEEGSLYQYECDEGFEKIGSEYLVCQSNGEWSYNQPYCKKLMCTDIPLIEHGSFDIIELQFGEKAYPRCDNGFIQSNEYGIECLSNLTILGDVTCSDIDECALSMDHCDKTTSYCLNTPGGYECMCKDGFETPKKCKLNERFIFDQVQGTIDRTENSICTDENGIIRLSYTSTKLLDSFVIGSVSQVELNIELRYSTKLNHQLKVYDFDNTTNVLKIEPNSAKTVVQLKEVLEFKVFQIYIHNHKNVDNCIRLEMVGCDKTFCQDINECLVNNGHCDHICINTQGSHECKCREGYDLFTKDGQNGVYVKEGETATNDLDVYRFNKTCAIRKCPQLPAPENGEVFVDNFENSYGSVAFFQCKIGFYIVGKIKIGCQSDGTWNGTVPSCVAAQCEGLKNNSAIGLFVTPGRDSVAYGEKVNIICTQQHRPLPKTPLASFRQCIFDPNNDLQTDYWLSGKEPDCPLIDCGPLPTLSGAYFEGEVEKNYKVGTILTMTCRYGYTLIGKSSYDDSWVRCQADGTWDLGDMRCEGPVCVDPGYPSEGYTFLESVEEGAIAKFNCNKKGYAPMPTDKIYCKTDVACPLSEDVGISSGFIPDSAFTDNSEFVISGYEPHKVRMSSTGWCGTKDSFIFLSIDLQKTYTLTSLRISGVAGSGSLKGHLTKIQLFYKNDPTKNYETYPIDFLTPKDSNHNKIYEFYLSPAINARYLLIGGSEYDTNPCMKIDVKGCLDVNTLSKSYVGWNASVSECTDMQPPEFYNCPTEEIFISSDSFGHSLPVHYQIPKARDNSGHVSWIKVDPEGFEPGKMIRQNTDVKYTAYDFAGNYAVCIIKLRIPDKQPPVVKCPESYSLSAYSDENSRMLYFNESSVRMIIQDVSDIKNIKFEPPQYDLELGKHIQVKVTVEDIYNNANDCQFQVALLPEPCSSESLYSSNHLIKKCLLDKKTGINLCQIDCESGYQFVDSQKLPKEFTCKNGIWQPSNQAPTCIKIPEEPAPYHLKVSMEYALDGGIRDNVLEECLGGYSLYSSKQFENLDSILSARCSSSVQVYVKFLNVKFQSVNERLIIGNYTISILPTVQQEVFYELCGLTLRTIFDIRIPGATVPIKKLLSISENDAKELNGAKCPSISTGKTLVEQGFGCISGNVLRKKSKDDLPVCLPCPKGTAFSENGCIPCPHGYFQDEEGKMSCKQCPTETFTLDMGAKSRISCLAVCGYGMYSNSGMIPCKQCERHTYTSVPGTGGYKKCYNCPEGTYTSRIGSNNVDLCKKPCEPGYFSTSGLEPCSKCPKNFYQPLIGQQQCTECPDDTEGVMLASSSIEQCVLISCENMKCQNNGECAVRNHKTICDCKPGYYGSYCEKEVSMCDGSPCQNKGRCENYKGTFKCSCPMGFSGDRCQYGPDDCVGVDCPNGGVCQDLPGNGNYKCICRSGFSGPNCAQISDICEAMEPCKNGAKCIPLQLGRYKCRCADGWEGHSCEINTD</sequence>
<dbReference type="SMART" id="SM00042">
    <property type="entry name" value="CUB"/>
    <property type="match status" value="3"/>
</dbReference>
<dbReference type="CDD" id="cd00054">
    <property type="entry name" value="EGF_CA"/>
    <property type="match status" value="5"/>
</dbReference>
<evidence type="ECO:0000259" key="13">
    <source>
        <dbReference type="PROSITE" id="PS50022"/>
    </source>
</evidence>
<dbReference type="CDD" id="cd00041">
    <property type="entry name" value="CUB"/>
    <property type="match status" value="3"/>
</dbReference>
<dbReference type="PROSITE" id="PS50825">
    <property type="entry name" value="HYR"/>
    <property type="match status" value="2"/>
</dbReference>
<evidence type="ECO:0000313" key="18">
    <source>
        <dbReference type="Proteomes" id="UP000038045"/>
    </source>
</evidence>
<evidence type="ECO:0000256" key="10">
    <source>
        <dbReference type="PROSITE-ProRule" id="PRU00124"/>
    </source>
</evidence>
<dbReference type="PROSITE" id="PS50041">
    <property type="entry name" value="C_TYPE_LECTIN_2"/>
    <property type="match status" value="1"/>
</dbReference>
<dbReference type="SUPFAM" id="SSF49854">
    <property type="entry name" value="Spermadhesin, CUB domain"/>
    <property type="match status" value="3"/>
</dbReference>
<dbReference type="Pfam" id="PF00057">
    <property type="entry name" value="Ldl_recept_a"/>
    <property type="match status" value="1"/>
</dbReference>
<feature type="disulfide bond" evidence="9">
    <location>
        <begin position="2065"/>
        <end position="2082"/>
    </location>
</feature>
<dbReference type="InterPro" id="IPR013032">
    <property type="entry name" value="EGF-like_CS"/>
</dbReference>
<dbReference type="Pfam" id="PF07699">
    <property type="entry name" value="Ephrin_rec_like"/>
    <property type="match status" value="3"/>
</dbReference>
<evidence type="ECO:0000256" key="1">
    <source>
        <dbReference type="ARBA" id="ARBA00022536"/>
    </source>
</evidence>
<dbReference type="PROSITE" id="PS50068">
    <property type="entry name" value="LDLRA_2"/>
    <property type="match status" value="1"/>
</dbReference>
<evidence type="ECO:0000259" key="15">
    <source>
        <dbReference type="PROSITE" id="PS50041"/>
    </source>
</evidence>
<keyword evidence="6 9" id="KW-1015">Disulfide bond</keyword>
<dbReference type="SMART" id="SM00032">
    <property type="entry name" value="CCP"/>
    <property type="match status" value="8"/>
</dbReference>
<dbReference type="Pfam" id="PF00008">
    <property type="entry name" value="EGF"/>
    <property type="match status" value="2"/>
</dbReference>
<feature type="domain" description="EGF-like" evidence="14">
    <location>
        <begin position="1980"/>
        <end position="2016"/>
    </location>
</feature>
<feature type="disulfide bond" evidence="9">
    <location>
        <begin position="2044"/>
        <end position="2053"/>
    </location>
</feature>
<evidence type="ECO:0000259" key="17">
    <source>
        <dbReference type="PROSITE" id="PS50923"/>
    </source>
</evidence>
<dbReference type="Proteomes" id="UP000038045">
    <property type="component" value="Unplaced"/>
</dbReference>
<feature type="disulfide bond" evidence="11">
    <location>
        <begin position="1026"/>
        <end position="1053"/>
    </location>
</feature>
<dbReference type="SMART" id="SM00192">
    <property type="entry name" value="LDLa"/>
    <property type="match status" value="1"/>
</dbReference>
<feature type="disulfide bond" evidence="10">
    <location>
        <begin position="154"/>
        <end position="169"/>
    </location>
</feature>
<feature type="domain" description="EGF-like" evidence="14">
    <location>
        <begin position="2096"/>
        <end position="2134"/>
    </location>
</feature>
<dbReference type="STRING" id="131310.A0A0N4ZHL5"/>
<dbReference type="Pfam" id="PF07645">
    <property type="entry name" value="EGF_CA"/>
    <property type="match status" value="1"/>
</dbReference>
<evidence type="ECO:0000256" key="4">
    <source>
        <dbReference type="ARBA" id="ARBA00022737"/>
    </source>
</evidence>
<dbReference type="PROSITE" id="PS01209">
    <property type="entry name" value="LDLRA_1"/>
    <property type="match status" value="1"/>
</dbReference>
<feature type="domain" description="Sushi" evidence="17">
    <location>
        <begin position="996"/>
        <end position="1055"/>
    </location>
</feature>
<dbReference type="Pfam" id="PF14670">
    <property type="entry name" value="FXa_inhibition"/>
    <property type="match status" value="1"/>
</dbReference>
<dbReference type="InterPro" id="IPR002172">
    <property type="entry name" value="LDrepeatLR_classA_rpt"/>
</dbReference>
<dbReference type="InterPro" id="IPR000421">
    <property type="entry name" value="FA58C"/>
</dbReference>
<dbReference type="Pfam" id="PF00084">
    <property type="entry name" value="Sushi"/>
    <property type="match status" value="5"/>
</dbReference>
<dbReference type="PROSITE" id="PS50923">
    <property type="entry name" value="SUSHI"/>
    <property type="match status" value="5"/>
</dbReference>
<evidence type="ECO:0000256" key="2">
    <source>
        <dbReference type="ARBA" id="ARBA00022692"/>
    </source>
</evidence>
<feature type="disulfide bond" evidence="11">
    <location>
        <begin position="648"/>
        <end position="691"/>
    </location>
</feature>
<feature type="disulfide bond" evidence="9">
    <location>
        <begin position="2084"/>
        <end position="2093"/>
    </location>
</feature>
<dbReference type="InterPro" id="IPR000152">
    <property type="entry name" value="EGF-type_Asp/Asn_hydroxyl_site"/>
</dbReference>
<feature type="domain" description="EGF-like" evidence="14">
    <location>
        <begin position="2056"/>
        <end position="2094"/>
    </location>
</feature>
<feature type="domain" description="CUB" evidence="12">
    <location>
        <begin position="295"/>
        <end position="408"/>
    </location>
</feature>
<feature type="disulfide bond" evidence="9">
    <location>
        <begin position="2124"/>
        <end position="2133"/>
    </location>
</feature>
<dbReference type="SUPFAM" id="SSF57535">
    <property type="entry name" value="Complement control module/SCR domain"/>
    <property type="match status" value="6"/>
</dbReference>
<accession>A0A0N4ZHL5</accession>
<dbReference type="Gene3D" id="3.10.100.10">
    <property type="entry name" value="Mannose-Binding Protein A, subunit A"/>
    <property type="match status" value="1"/>
</dbReference>
<keyword evidence="18" id="KW-1185">Reference proteome</keyword>
<dbReference type="InterPro" id="IPR023415">
    <property type="entry name" value="LDLR_class-A_CS"/>
</dbReference>
<dbReference type="InterPro" id="IPR003410">
    <property type="entry name" value="HYR_dom"/>
</dbReference>
<evidence type="ECO:0000256" key="9">
    <source>
        <dbReference type="PROSITE-ProRule" id="PRU00076"/>
    </source>
</evidence>
<dbReference type="Pfam" id="PF00431">
    <property type="entry name" value="CUB"/>
    <property type="match status" value="3"/>
</dbReference>
<dbReference type="Gene3D" id="2.60.120.290">
    <property type="entry name" value="Spermadhesin, CUB domain"/>
    <property type="match status" value="3"/>
</dbReference>
<keyword evidence="5" id="KW-1133">Transmembrane helix</keyword>
<dbReference type="SMART" id="SM00034">
    <property type="entry name" value="CLECT"/>
    <property type="match status" value="1"/>
</dbReference>
<dbReference type="PROSITE" id="PS50026">
    <property type="entry name" value="EGF_3"/>
    <property type="match status" value="5"/>
</dbReference>
<dbReference type="Gene3D" id="4.10.400.10">
    <property type="entry name" value="Low-density Lipoprotein Receptor"/>
    <property type="match status" value="1"/>
</dbReference>
<proteinExistence type="predicted"/>
<dbReference type="SUPFAM" id="SSF57424">
    <property type="entry name" value="LDL receptor-like module"/>
    <property type="match status" value="1"/>
</dbReference>
<dbReference type="PROSITE" id="PS01186">
    <property type="entry name" value="EGF_2"/>
    <property type="match status" value="5"/>
</dbReference>
<dbReference type="FunFam" id="2.10.25.10:FF:000118">
    <property type="entry name" value="protein delta homolog 2"/>
    <property type="match status" value="1"/>
</dbReference>
<protein>
    <submittedName>
        <fullName evidence="19">Fibropellin-1</fullName>
    </submittedName>
</protein>
<dbReference type="Gene3D" id="2.60.120.260">
    <property type="entry name" value="Galactose-binding domain-like"/>
    <property type="match status" value="1"/>
</dbReference>